<sequence>MSPLQRYLQACQQKGLQADAVQQQAVVRLDDLYQRLLTPHKPSRLQRLFGQQPAPVIGIYLWGGVGRGKTFVTDLFYECLPFPEKRRVHFHRFMQQVHAELQVLPKTPDPLKIVAQHLSKQFRLLVLDEFHVSDIADAMLLAGLLQALFENGVTLVTTSNIPIPMLYKNGLQRERFLPAIALLQQHAEMVEMNGKSDYRLNLLEHNGTYHCPIEEGTEALLEQQFNALISETAEQRPLQINGREIITHQVAGDVVWFRFPQICQTPRSANDYLEIARCFHTVIISDIPRIHVENDGVTKRFIDLIDALYDHNVKLVVSADQEPEALYLGERLAFPFKRTVSRLHEMRSQRYLAEPHSAG</sequence>
<evidence type="ECO:0000256" key="1">
    <source>
        <dbReference type="ARBA" id="ARBA00022741"/>
    </source>
</evidence>
<dbReference type="PANTHER" id="PTHR12169:SF6">
    <property type="entry name" value="AFG1-LIKE ATPASE"/>
    <property type="match status" value="1"/>
</dbReference>
<proteinExistence type="predicted"/>
<keyword evidence="2" id="KW-0067">ATP-binding</keyword>
<dbReference type="InterPro" id="IPR005654">
    <property type="entry name" value="ATPase_AFG1-like"/>
</dbReference>
<dbReference type="GO" id="GO:0051301">
    <property type="term" value="P:cell division"/>
    <property type="evidence" value="ECO:0007669"/>
    <property type="project" value="TreeGrafter"/>
</dbReference>
<keyword evidence="1" id="KW-0547">Nucleotide-binding</keyword>
<dbReference type="Pfam" id="PF03969">
    <property type="entry name" value="AFG1_ATPase"/>
    <property type="match status" value="1"/>
</dbReference>
<dbReference type="Gene3D" id="3.40.50.300">
    <property type="entry name" value="P-loop containing nucleotide triphosphate hydrolases"/>
    <property type="match status" value="1"/>
</dbReference>
<evidence type="ECO:0000313" key="3">
    <source>
        <dbReference type="EMBL" id="VAW87950.1"/>
    </source>
</evidence>
<name>A0A3B0ZFY1_9ZZZZ</name>
<reference evidence="3" key="1">
    <citation type="submission" date="2018-06" db="EMBL/GenBank/DDBJ databases">
        <authorList>
            <person name="Zhirakovskaya E."/>
        </authorList>
    </citation>
    <scope>NUCLEOTIDE SEQUENCE</scope>
</reference>
<evidence type="ECO:0000256" key="2">
    <source>
        <dbReference type="ARBA" id="ARBA00022840"/>
    </source>
</evidence>
<dbReference type="EMBL" id="UOFP01000204">
    <property type="protein sequence ID" value="VAW87950.1"/>
    <property type="molecule type" value="Genomic_DNA"/>
</dbReference>
<gene>
    <name evidence="3" type="ORF">MNBD_GAMMA18-1373</name>
</gene>
<organism evidence="3">
    <name type="scientific">hydrothermal vent metagenome</name>
    <dbReference type="NCBI Taxonomy" id="652676"/>
    <lineage>
        <taxon>unclassified sequences</taxon>
        <taxon>metagenomes</taxon>
        <taxon>ecological metagenomes</taxon>
    </lineage>
</organism>
<dbReference type="GO" id="GO:0005737">
    <property type="term" value="C:cytoplasm"/>
    <property type="evidence" value="ECO:0007669"/>
    <property type="project" value="TreeGrafter"/>
</dbReference>
<accession>A0A3B0ZFY1</accession>
<dbReference type="GO" id="GO:0005524">
    <property type="term" value="F:ATP binding"/>
    <property type="evidence" value="ECO:0007669"/>
    <property type="project" value="UniProtKB-KW"/>
</dbReference>
<protein>
    <submittedName>
        <fullName evidence="3">ATPase, AFG1 family</fullName>
    </submittedName>
</protein>
<dbReference type="InterPro" id="IPR027417">
    <property type="entry name" value="P-loop_NTPase"/>
</dbReference>
<dbReference type="AlphaFoldDB" id="A0A3B0ZFY1"/>
<dbReference type="GO" id="GO:0032153">
    <property type="term" value="C:cell division site"/>
    <property type="evidence" value="ECO:0007669"/>
    <property type="project" value="TreeGrafter"/>
</dbReference>
<dbReference type="NCBIfam" id="NF040713">
    <property type="entry name" value="ZapE"/>
    <property type="match status" value="1"/>
</dbReference>
<dbReference type="PANTHER" id="PTHR12169">
    <property type="entry name" value="ATPASE N2B"/>
    <property type="match status" value="1"/>
</dbReference>
<dbReference type="SUPFAM" id="SSF52540">
    <property type="entry name" value="P-loop containing nucleoside triphosphate hydrolases"/>
    <property type="match status" value="1"/>
</dbReference>
<dbReference type="GO" id="GO:0016887">
    <property type="term" value="F:ATP hydrolysis activity"/>
    <property type="evidence" value="ECO:0007669"/>
    <property type="project" value="InterPro"/>
</dbReference>